<dbReference type="OrthoDB" id="39175at2759"/>
<keyword evidence="5" id="KW-1185">Reference proteome</keyword>
<proteinExistence type="predicted"/>
<dbReference type="GO" id="GO:0006351">
    <property type="term" value="P:DNA-templated transcription"/>
    <property type="evidence" value="ECO:0007669"/>
    <property type="project" value="InterPro"/>
</dbReference>
<organism evidence="4 5">
    <name type="scientific">Amniculicola lignicola CBS 123094</name>
    <dbReference type="NCBI Taxonomy" id="1392246"/>
    <lineage>
        <taxon>Eukaryota</taxon>
        <taxon>Fungi</taxon>
        <taxon>Dikarya</taxon>
        <taxon>Ascomycota</taxon>
        <taxon>Pezizomycotina</taxon>
        <taxon>Dothideomycetes</taxon>
        <taxon>Pleosporomycetidae</taxon>
        <taxon>Pleosporales</taxon>
        <taxon>Amniculicolaceae</taxon>
        <taxon>Amniculicola</taxon>
    </lineage>
</organism>
<dbReference type="PANTHER" id="PTHR31668:SF30">
    <property type="entry name" value="ZN(II)2CYS6 TRANSCRIPTION FACTOR (EUROFUNG)"/>
    <property type="match status" value="1"/>
</dbReference>
<evidence type="ECO:0000259" key="3">
    <source>
        <dbReference type="PROSITE" id="PS50048"/>
    </source>
</evidence>
<reference evidence="4" key="1">
    <citation type="journal article" date="2020" name="Stud. Mycol.">
        <title>101 Dothideomycetes genomes: a test case for predicting lifestyles and emergence of pathogens.</title>
        <authorList>
            <person name="Haridas S."/>
            <person name="Albert R."/>
            <person name="Binder M."/>
            <person name="Bloem J."/>
            <person name="Labutti K."/>
            <person name="Salamov A."/>
            <person name="Andreopoulos B."/>
            <person name="Baker S."/>
            <person name="Barry K."/>
            <person name="Bills G."/>
            <person name="Bluhm B."/>
            <person name="Cannon C."/>
            <person name="Castanera R."/>
            <person name="Culley D."/>
            <person name="Daum C."/>
            <person name="Ezra D."/>
            <person name="Gonzalez J."/>
            <person name="Henrissat B."/>
            <person name="Kuo A."/>
            <person name="Liang C."/>
            <person name="Lipzen A."/>
            <person name="Lutzoni F."/>
            <person name="Magnuson J."/>
            <person name="Mondo S."/>
            <person name="Nolan M."/>
            <person name="Ohm R."/>
            <person name="Pangilinan J."/>
            <person name="Park H.-J."/>
            <person name="Ramirez L."/>
            <person name="Alfaro M."/>
            <person name="Sun H."/>
            <person name="Tritt A."/>
            <person name="Yoshinaga Y."/>
            <person name="Zwiers L.-H."/>
            <person name="Turgeon B."/>
            <person name="Goodwin S."/>
            <person name="Spatafora J."/>
            <person name="Crous P."/>
            <person name="Grigoriev I."/>
        </authorList>
    </citation>
    <scope>NUCLEOTIDE SEQUENCE</scope>
    <source>
        <strain evidence="4">CBS 123094</strain>
    </source>
</reference>
<dbReference type="GO" id="GO:0003677">
    <property type="term" value="F:DNA binding"/>
    <property type="evidence" value="ECO:0007669"/>
    <property type="project" value="InterPro"/>
</dbReference>
<dbReference type="GO" id="GO:0000981">
    <property type="term" value="F:DNA-binding transcription factor activity, RNA polymerase II-specific"/>
    <property type="evidence" value="ECO:0007669"/>
    <property type="project" value="InterPro"/>
</dbReference>
<dbReference type="CDD" id="cd00067">
    <property type="entry name" value="GAL4"/>
    <property type="match status" value="1"/>
</dbReference>
<evidence type="ECO:0000313" key="5">
    <source>
        <dbReference type="Proteomes" id="UP000799779"/>
    </source>
</evidence>
<sequence length="550" mass="61378">MPPVASRRGRQISSKACDSCRDRKIQCGFDGDSTTCRRCSDSNLACTFLRERKPRGPPARRLARDPTALTLPVGELCIELLCSRNIFLNILDDYLEMVYPLLPLIHRPQFRARLEIDTYTKDSGFFRLCIALCAVTVASLPRKFDSYSAKLYPDVGAMVDRACHLVLLSRLTKIPDWQNRPSMDSMLVSILLTMASHYAGRSNQGWAYASEAIQFFRALELYRKEAYGELTALERELCKRAFWMLYIIQIHDRLSFIVPHTGLSFDPLHTDWEYLLPLVLEDEDLDKEIQASTPHNPGLSICDTEEATPLIAGFVALIKVFLCVVDLLSHGFPGSPPQAYAMTSGSSQTQAEGNARRSTVSLGSLLRIIKQLQGTLEELPNELKISTLDPQLRTPEAEGVAGSPRIYQFDIMRANIHITSLYIQSTILETCSNAFTTSNADQFAASPSDDRSSPGYAPRTQLWKFRESIAKELLEVLNFCSSRTLEANGTSMIVKIREIAATLLGDGNDIGVTSDLEEQSRQYVQAFAEILASIDHLGHSTIIPPIFSAH</sequence>
<evidence type="ECO:0000313" key="4">
    <source>
        <dbReference type="EMBL" id="KAF2000123.1"/>
    </source>
</evidence>
<accession>A0A6A5WE08</accession>
<feature type="domain" description="Zn(2)-C6 fungal-type" evidence="3">
    <location>
        <begin position="16"/>
        <end position="48"/>
    </location>
</feature>
<dbReference type="AlphaFoldDB" id="A0A6A5WE08"/>
<dbReference type="Pfam" id="PF04082">
    <property type="entry name" value="Fungal_trans"/>
    <property type="match status" value="1"/>
</dbReference>
<keyword evidence="1" id="KW-0479">Metal-binding</keyword>
<dbReference type="Gene3D" id="4.10.240.10">
    <property type="entry name" value="Zn(2)-C6 fungal-type DNA-binding domain"/>
    <property type="match status" value="1"/>
</dbReference>
<dbReference type="Pfam" id="PF00172">
    <property type="entry name" value="Zn_clus"/>
    <property type="match status" value="1"/>
</dbReference>
<dbReference type="CDD" id="cd12148">
    <property type="entry name" value="fungal_TF_MHR"/>
    <property type="match status" value="1"/>
</dbReference>
<keyword evidence="2" id="KW-0539">Nucleus</keyword>
<dbReference type="Proteomes" id="UP000799779">
    <property type="component" value="Unassembled WGS sequence"/>
</dbReference>
<dbReference type="GO" id="GO:0008270">
    <property type="term" value="F:zinc ion binding"/>
    <property type="evidence" value="ECO:0007669"/>
    <property type="project" value="InterPro"/>
</dbReference>
<dbReference type="SUPFAM" id="SSF57701">
    <property type="entry name" value="Zn2/Cys6 DNA-binding domain"/>
    <property type="match status" value="1"/>
</dbReference>
<dbReference type="InterPro" id="IPR001138">
    <property type="entry name" value="Zn2Cys6_DnaBD"/>
</dbReference>
<evidence type="ECO:0000256" key="1">
    <source>
        <dbReference type="ARBA" id="ARBA00022723"/>
    </source>
</evidence>
<dbReference type="EMBL" id="ML977591">
    <property type="protein sequence ID" value="KAF2000123.1"/>
    <property type="molecule type" value="Genomic_DNA"/>
</dbReference>
<dbReference type="PANTHER" id="PTHR31668">
    <property type="entry name" value="GLUCOSE TRANSPORT TRANSCRIPTION REGULATOR RGT1-RELATED-RELATED"/>
    <property type="match status" value="1"/>
</dbReference>
<dbReference type="InterPro" id="IPR036864">
    <property type="entry name" value="Zn2-C6_fun-type_DNA-bd_sf"/>
</dbReference>
<dbReference type="InterPro" id="IPR050797">
    <property type="entry name" value="Carb_Metab_Trans_Reg"/>
</dbReference>
<name>A0A6A5WE08_9PLEO</name>
<dbReference type="PROSITE" id="PS00463">
    <property type="entry name" value="ZN2_CY6_FUNGAL_1"/>
    <property type="match status" value="1"/>
</dbReference>
<evidence type="ECO:0000256" key="2">
    <source>
        <dbReference type="ARBA" id="ARBA00023242"/>
    </source>
</evidence>
<dbReference type="InterPro" id="IPR007219">
    <property type="entry name" value="XnlR_reg_dom"/>
</dbReference>
<dbReference type="PROSITE" id="PS50048">
    <property type="entry name" value="ZN2_CY6_FUNGAL_2"/>
    <property type="match status" value="1"/>
</dbReference>
<protein>
    <recommendedName>
        <fullName evidence="3">Zn(2)-C6 fungal-type domain-containing protein</fullName>
    </recommendedName>
</protein>
<gene>
    <name evidence="4" type="ORF">P154DRAFT_492723</name>
</gene>
<dbReference type="SMART" id="SM00066">
    <property type="entry name" value="GAL4"/>
    <property type="match status" value="1"/>
</dbReference>